<comment type="caution">
    <text evidence="1">The sequence shown here is derived from an EMBL/GenBank/DDBJ whole genome shotgun (WGS) entry which is preliminary data.</text>
</comment>
<accession>A0AA38RH56</accession>
<dbReference type="AlphaFoldDB" id="A0AA38RH56"/>
<gene>
    <name evidence="1" type="ORF">NKR23_g11527</name>
</gene>
<dbReference type="Proteomes" id="UP001174694">
    <property type="component" value="Unassembled WGS sequence"/>
</dbReference>
<keyword evidence="2" id="KW-1185">Reference proteome</keyword>
<name>A0AA38RH56_9PEZI</name>
<dbReference type="EMBL" id="JANBVO010000063">
    <property type="protein sequence ID" value="KAJ9131795.1"/>
    <property type="molecule type" value="Genomic_DNA"/>
</dbReference>
<evidence type="ECO:0000313" key="1">
    <source>
        <dbReference type="EMBL" id="KAJ9131795.1"/>
    </source>
</evidence>
<evidence type="ECO:0000313" key="2">
    <source>
        <dbReference type="Proteomes" id="UP001174694"/>
    </source>
</evidence>
<protein>
    <submittedName>
        <fullName evidence="1">Uncharacterized protein</fullName>
    </submittedName>
</protein>
<sequence length="91" mass="9748">MADFVGERVDQAGNNVQNIVGADGNRPLRLQHAGASVTVMVNGMQHKIPKVFTYLTESRRALLTEEAVLALKAAAKAMVTPVVSGKTRLDC</sequence>
<proteinExistence type="predicted"/>
<reference evidence="1" key="1">
    <citation type="submission" date="2022-07" db="EMBL/GenBank/DDBJ databases">
        <title>Fungi with potential for degradation of polypropylene.</title>
        <authorList>
            <person name="Gostincar C."/>
        </authorList>
    </citation>
    <scope>NUCLEOTIDE SEQUENCE</scope>
    <source>
        <strain evidence="1">EXF-13308</strain>
    </source>
</reference>
<organism evidence="1 2">
    <name type="scientific">Pleurostoma richardsiae</name>
    <dbReference type="NCBI Taxonomy" id="41990"/>
    <lineage>
        <taxon>Eukaryota</taxon>
        <taxon>Fungi</taxon>
        <taxon>Dikarya</taxon>
        <taxon>Ascomycota</taxon>
        <taxon>Pezizomycotina</taxon>
        <taxon>Sordariomycetes</taxon>
        <taxon>Sordariomycetidae</taxon>
        <taxon>Calosphaeriales</taxon>
        <taxon>Pleurostomataceae</taxon>
        <taxon>Pleurostoma</taxon>
    </lineage>
</organism>